<dbReference type="Gene3D" id="3.40.50.300">
    <property type="entry name" value="P-loop containing nucleotide triphosphate hydrolases"/>
    <property type="match status" value="2"/>
</dbReference>
<dbReference type="PANTHER" id="PTHR12131">
    <property type="entry name" value="ATP-DEPENDENT RNA AND DNA HELICASE"/>
    <property type="match status" value="1"/>
</dbReference>
<evidence type="ECO:0000259" key="6">
    <source>
        <dbReference type="PROSITE" id="PS51194"/>
    </source>
</evidence>
<sequence length="827" mass="92458">MKQDFLQAVADKGLQLYAKQQEAIDAVFGSSHVVLSTPTGSGKSLVAAAMLFRAIAEGRRAYYTCPVKALVSEKFFSLCHDFGPEMIGMATGDVSINPTARAICCTAEVLANVALREGPAASLSYAVMDEFHFFDDKSRGYAWEIPLFRLPHVTFLLMSATMGDNQALNSTVSAYSGRGVQTITSSDRPVPLDWCYPFVTAKDAIDDLVTSGRTPVYAVCFTQQDAASLAQSLICKELAPSEQEKQTLADECKDVEFDTPYGDRLRQILINGIGLHHAGLLPKYRRLVERLAQAGLLTCICGTDTLGVGINVPIRSVLFTQLCKFNGETTVLVTPRQFHQIAGRAGRRGYDTQGSVVAVPPAHEVYNSKLKEQIKAADTKKEREKLKKRQRFPKFNYVEWDEQTFTKLRTASPEPLRSRFQLSQGHVLSLLQGAQEHGRDGQAELDELIALSLCGKKEKQHWTQQVGQYIEALSSAGLIERHGELQADSNLQRDFLLMEDVSLFLVDVLPLLQWSYAGDNWKLARAILSVIEAICEEPRAVVRAQARVKHRKGPRLPCEDALWPAFDNFLKRHPWVSRESLQPKSIALEMFDSQLSFSAFLKKLSPLDKSKRVTQQEGLLLRFLSQVHKTMKHNIPDEFKTDEVLEIEAFLLATINATDSSLLREWEALKNLETIDFEQDLQLGSEAVVSAEHSFTATSPESADGGNAPETETEFRLLQARARVEAQLFGRHLALGKWKEAAKAIRHDTADLWDQESLRARVISGGRRPFWKETYSIQIELDTALDGLQVFGEILDEENGLPWLEFEVLAPWPSNSFEVLLQLQSLD</sequence>
<evidence type="ECO:0000256" key="4">
    <source>
        <dbReference type="ARBA" id="ARBA00022840"/>
    </source>
</evidence>
<dbReference type="InterPro" id="IPR014001">
    <property type="entry name" value="Helicase_ATP-bd"/>
</dbReference>
<organism evidence="7 8">
    <name type="scientific">Symbiodinium pilosum</name>
    <name type="common">Dinoflagellate</name>
    <dbReference type="NCBI Taxonomy" id="2952"/>
    <lineage>
        <taxon>Eukaryota</taxon>
        <taxon>Sar</taxon>
        <taxon>Alveolata</taxon>
        <taxon>Dinophyceae</taxon>
        <taxon>Suessiales</taxon>
        <taxon>Symbiodiniaceae</taxon>
        <taxon>Symbiodinium</taxon>
    </lineage>
</organism>
<dbReference type="AlphaFoldDB" id="A0A812W070"/>
<dbReference type="InterPro" id="IPR021904">
    <property type="entry name" value="DUF3516"/>
</dbReference>
<evidence type="ECO:0000313" key="8">
    <source>
        <dbReference type="Proteomes" id="UP000649617"/>
    </source>
</evidence>
<feature type="domain" description="Helicase ATP-binding" evidence="5">
    <location>
        <begin position="24"/>
        <end position="180"/>
    </location>
</feature>
<keyword evidence="8" id="KW-1185">Reference proteome</keyword>
<dbReference type="SMART" id="SM00490">
    <property type="entry name" value="HELICc"/>
    <property type="match status" value="1"/>
</dbReference>
<keyword evidence="2" id="KW-0378">Hydrolase</keyword>
<dbReference type="Pfam" id="PF00270">
    <property type="entry name" value="DEAD"/>
    <property type="match status" value="1"/>
</dbReference>
<accession>A0A812W070</accession>
<comment type="caution">
    <text evidence="7">The sequence shown here is derived from an EMBL/GenBank/DDBJ whole genome shotgun (WGS) entry which is preliminary data.</text>
</comment>
<evidence type="ECO:0000256" key="1">
    <source>
        <dbReference type="ARBA" id="ARBA00022741"/>
    </source>
</evidence>
<protein>
    <recommendedName>
        <fullName evidence="9">DEAD/DEAH box helicase</fullName>
    </recommendedName>
</protein>
<keyword evidence="3" id="KW-0347">Helicase</keyword>
<proteinExistence type="predicted"/>
<dbReference type="PANTHER" id="PTHR12131:SF1">
    <property type="entry name" value="ATP-DEPENDENT RNA HELICASE SUPV3L1, MITOCHONDRIAL-RELATED"/>
    <property type="match status" value="1"/>
</dbReference>
<dbReference type="Proteomes" id="UP000649617">
    <property type="component" value="Unassembled WGS sequence"/>
</dbReference>
<evidence type="ECO:0000256" key="2">
    <source>
        <dbReference type="ARBA" id="ARBA00022801"/>
    </source>
</evidence>
<dbReference type="PROSITE" id="PS51194">
    <property type="entry name" value="HELICASE_CTER"/>
    <property type="match status" value="1"/>
</dbReference>
<dbReference type="PROSITE" id="PS51192">
    <property type="entry name" value="HELICASE_ATP_BIND_1"/>
    <property type="match status" value="1"/>
</dbReference>
<dbReference type="SMART" id="SM00487">
    <property type="entry name" value="DEXDc"/>
    <property type="match status" value="1"/>
</dbReference>
<evidence type="ECO:0000256" key="3">
    <source>
        <dbReference type="ARBA" id="ARBA00022806"/>
    </source>
</evidence>
<dbReference type="InterPro" id="IPR001650">
    <property type="entry name" value="Helicase_C-like"/>
</dbReference>
<dbReference type="InterPro" id="IPR027417">
    <property type="entry name" value="P-loop_NTPase"/>
</dbReference>
<feature type="domain" description="Helicase C-terminal" evidence="6">
    <location>
        <begin position="200"/>
        <end position="394"/>
    </location>
</feature>
<dbReference type="Pfam" id="PF12029">
    <property type="entry name" value="DUF3516"/>
    <property type="match status" value="2"/>
</dbReference>
<dbReference type="SUPFAM" id="SSF52540">
    <property type="entry name" value="P-loop containing nucleoside triphosphate hydrolases"/>
    <property type="match status" value="1"/>
</dbReference>
<dbReference type="GO" id="GO:0005524">
    <property type="term" value="F:ATP binding"/>
    <property type="evidence" value="ECO:0007669"/>
    <property type="project" value="UniProtKB-KW"/>
</dbReference>
<dbReference type="OrthoDB" id="415047at2759"/>
<dbReference type="EMBL" id="CAJNIZ010043171">
    <property type="protein sequence ID" value="CAE7652359.1"/>
    <property type="molecule type" value="Genomic_DNA"/>
</dbReference>
<keyword evidence="1" id="KW-0547">Nucleotide-binding</keyword>
<dbReference type="InterPro" id="IPR011545">
    <property type="entry name" value="DEAD/DEAH_box_helicase_dom"/>
</dbReference>
<dbReference type="InterPro" id="IPR050699">
    <property type="entry name" value="RNA-DNA_Helicase"/>
</dbReference>
<dbReference type="GO" id="GO:0004386">
    <property type="term" value="F:helicase activity"/>
    <property type="evidence" value="ECO:0007669"/>
    <property type="project" value="UniProtKB-KW"/>
</dbReference>
<evidence type="ECO:0000313" key="7">
    <source>
        <dbReference type="EMBL" id="CAE7652359.1"/>
    </source>
</evidence>
<dbReference type="GO" id="GO:0003676">
    <property type="term" value="F:nucleic acid binding"/>
    <property type="evidence" value="ECO:0007669"/>
    <property type="project" value="InterPro"/>
</dbReference>
<evidence type="ECO:0008006" key="9">
    <source>
        <dbReference type="Google" id="ProtNLM"/>
    </source>
</evidence>
<evidence type="ECO:0000259" key="5">
    <source>
        <dbReference type="PROSITE" id="PS51192"/>
    </source>
</evidence>
<dbReference type="GO" id="GO:0016787">
    <property type="term" value="F:hydrolase activity"/>
    <property type="evidence" value="ECO:0007669"/>
    <property type="project" value="UniProtKB-KW"/>
</dbReference>
<name>A0A812W070_SYMPI</name>
<gene>
    <name evidence="7" type="ORF">SPIL2461_LOCUS17441</name>
</gene>
<keyword evidence="4" id="KW-0067">ATP-binding</keyword>
<reference evidence="7" key="1">
    <citation type="submission" date="2021-02" db="EMBL/GenBank/DDBJ databases">
        <authorList>
            <person name="Dougan E. K."/>
            <person name="Rhodes N."/>
            <person name="Thang M."/>
            <person name="Chan C."/>
        </authorList>
    </citation>
    <scope>NUCLEOTIDE SEQUENCE</scope>
</reference>